<name>Q8SB90_ORYSJ</name>
<reference evidence="3" key="2">
    <citation type="journal article" date="2008" name="Nucleic Acids Res.">
        <title>The rice annotation project database (RAP-DB): 2008 update.</title>
        <authorList>
            <consortium name="The rice annotation project (RAP)"/>
        </authorList>
    </citation>
    <scope>GENOME REANNOTATION</scope>
    <source>
        <strain evidence="3">cv. Nipponbare</strain>
    </source>
</reference>
<feature type="compositionally biased region" description="Basic and acidic residues" evidence="1">
    <location>
        <begin position="42"/>
        <end position="56"/>
    </location>
</feature>
<gene>
    <name evidence="2" type="primary">OSJNBa0042H09.25</name>
</gene>
<dbReference type="EMBL" id="AC079874">
    <property type="protein sequence ID" value="AAL79806.1"/>
    <property type="molecule type" value="Genomic_DNA"/>
</dbReference>
<feature type="compositionally biased region" description="Basic residues" evidence="1">
    <location>
        <begin position="117"/>
        <end position="133"/>
    </location>
</feature>
<protein>
    <submittedName>
        <fullName evidence="2">Uncharacterized protein</fullName>
    </submittedName>
</protein>
<dbReference type="AlphaFoldDB" id="Q8SB90"/>
<feature type="region of interest" description="Disordered" evidence="1">
    <location>
        <begin position="26"/>
        <end position="144"/>
    </location>
</feature>
<dbReference type="Proteomes" id="UP000000763">
    <property type="component" value="Chromosome 10"/>
</dbReference>
<accession>Q8SB90</accession>
<reference evidence="3" key="1">
    <citation type="journal article" date="2005" name="Nature">
        <title>The map-based sequence of the rice genome.</title>
        <authorList>
            <consortium name="International rice genome sequencing project (IRGSP)"/>
            <person name="Matsumoto T."/>
            <person name="Wu J."/>
            <person name="Kanamori H."/>
            <person name="Katayose Y."/>
            <person name="Fujisawa M."/>
            <person name="Namiki N."/>
            <person name="Mizuno H."/>
            <person name="Yamamoto K."/>
            <person name="Antonio B.A."/>
            <person name="Baba T."/>
            <person name="Sakata K."/>
            <person name="Nagamura Y."/>
            <person name="Aoki H."/>
            <person name="Arikawa K."/>
            <person name="Arita K."/>
            <person name="Bito T."/>
            <person name="Chiden Y."/>
            <person name="Fujitsuka N."/>
            <person name="Fukunaka R."/>
            <person name="Hamada M."/>
            <person name="Harada C."/>
            <person name="Hayashi A."/>
            <person name="Hijishita S."/>
            <person name="Honda M."/>
            <person name="Hosokawa S."/>
            <person name="Ichikawa Y."/>
            <person name="Idonuma A."/>
            <person name="Iijima M."/>
            <person name="Ikeda M."/>
            <person name="Ikeno M."/>
            <person name="Ito K."/>
            <person name="Ito S."/>
            <person name="Ito T."/>
            <person name="Ito Y."/>
            <person name="Ito Y."/>
            <person name="Iwabuchi A."/>
            <person name="Kamiya K."/>
            <person name="Karasawa W."/>
            <person name="Kurita K."/>
            <person name="Katagiri S."/>
            <person name="Kikuta A."/>
            <person name="Kobayashi H."/>
            <person name="Kobayashi N."/>
            <person name="Machita K."/>
            <person name="Maehara T."/>
            <person name="Masukawa M."/>
            <person name="Mizubayashi T."/>
            <person name="Mukai Y."/>
            <person name="Nagasaki H."/>
            <person name="Nagata Y."/>
            <person name="Naito S."/>
            <person name="Nakashima M."/>
            <person name="Nakama Y."/>
            <person name="Nakamichi Y."/>
            <person name="Nakamura M."/>
            <person name="Meguro A."/>
            <person name="Negishi M."/>
            <person name="Ohta I."/>
            <person name="Ohta T."/>
            <person name="Okamoto M."/>
            <person name="Ono N."/>
            <person name="Saji S."/>
            <person name="Sakaguchi M."/>
            <person name="Sakai K."/>
            <person name="Shibata M."/>
            <person name="Shimokawa T."/>
            <person name="Song J."/>
            <person name="Takazaki Y."/>
            <person name="Terasawa K."/>
            <person name="Tsugane M."/>
            <person name="Tsuji K."/>
            <person name="Ueda S."/>
            <person name="Waki K."/>
            <person name="Yamagata H."/>
            <person name="Yamamoto M."/>
            <person name="Yamamoto S."/>
            <person name="Yamane H."/>
            <person name="Yoshiki S."/>
            <person name="Yoshihara R."/>
            <person name="Yukawa K."/>
            <person name="Zhong H."/>
            <person name="Yano M."/>
            <person name="Yuan Q."/>
            <person name="Ouyang S."/>
            <person name="Liu J."/>
            <person name="Jones K.M."/>
            <person name="Gansberger K."/>
            <person name="Moffat K."/>
            <person name="Hill J."/>
            <person name="Bera J."/>
            <person name="Fadrosh D."/>
            <person name="Jin S."/>
            <person name="Johri S."/>
            <person name="Kim M."/>
            <person name="Overton L."/>
            <person name="Reardon M."/>
            <person name="Tsitrin T."/>
            <person name="Vuong H."/>
            <person name="Weaver B."/>
            <person name="Ciecko A."/>
            <person name="Tallon L."/>
            <person name="Jackson J."/>
            <person name="Pai G."/>
            <person name="Aken S.V."/>
            <person name="Utterback T."/>
            <person name="Reidmuller S."/>
            <person name="Feldblyum T."/>
            <person name="Hsiao J."/>
            <person name="Zismann V."/>
            <person name="Iobst S."/>
            <person name="de Vazeille A.R."/>
            <person name="Buell C.R."/>
            <person name="Ying K."/>
            <person name="Li Y."/>
            <person name="Lu T."/>
            <person name="Huang Y."/>
            <person name="Zhao Q."/>
            <person name="Feng Q."/>
            <person name="Zhang L."/>
            <person name="Zhu J."/>
            <person name="Weng Q."/>
            <person name="Mu J."/>
            <person name="Lu Y."/>
            <person name="Fan D."/>
            <person name="Liu Y."/>
            <person name="Guan J."/>
            <person name="Zhang Y."/>
            <person name="Yu S."/>
            <person name="Liu X."/>
            <person name="Zhang Y."/>
            <person name="Hong G."/>
            <person name="Han B."/>
            <person name="Choisne N."/>
            <person name="Demange N."/>
            <person name="Orjeda G."/>
            <person name="Samain S."/>
            <person name="Cattolico L."/>
            <person name="Pelletier E."/>
            <person name="Couloux A."/>
            <person name="Segurens B."/>
            <person name="Wincker P."/>
            <person name="D'Hont A."/>
            <person name="Scarpelli C."/>
            <person name="Weissenbach J."/>
            <person name="Salanoubat M."/>
            <person name="Quetier F."/>
            <person name="Yu Y."/>
            <person name="Kim H.R."/>
            <person name="Rambo T."/>
            <person name="Currie J."/>
            <person name="Collura K."/>
            <person name="Luo M."/>
            <person name="Yang T."/>
            <person name="Ammiraju J.S.S."/>
            <person name="Engler F."/>
            <person name="Soderlund C."/>
            <person name="Wing R.A."/>
            <person name="Palmer L.E."/>
            <person name="de la Bastide M."/>
            <person name="Spiegel L."/>
            <person name="Nascimento L."/>
            <person name="Zutavern T."/>
            <person name="O'Shaughnessy A."/>
            <person name="Dike S."/>
            <person name="Dedhia N."/>
            <person name="Preston R."/>
            <person name="Balija V."/>
            <person name="McCombie W.R."/>
            <person name="Chow T."/>
            <person name="Chen H."/>
            <person name="Chung M."/>
            <person name="Chen C."/>
            <person name="Shaw J."/>
            <person name="Wu H."/>
            <person name="Hsiao K."/>
            <person name="Chao Y."/>
            <person name="Chu M."/>
            <person name="Cheng C."/>
            <person name="Hour A."/>
            <person name="Lee P."/>
            <person name="Lin S."/>
            <person name="Lin Y."/>
            <person name="Liou J."/>
            <person name="Liu S."/>
            <person name="Hsing Y."/>
            <person name="Raghuvanshi S."/>
            <person name="Mohanty A."/>
            <person name="Bharti A.K."/>
            <person name="Gaur A."/>
            <person name="Gupta V."/>
            <person name="Kumar D."/>
            <person name="Ravi V."/>
            <person name="Vij S."/>
            <person name="Kapur A."/>
            <person name="Khurana P."/>
            <person name="Khurana P."/>
            <person name="Khurana J.P."/>
            <person name="Tyagi A.K."/>
            <person name="Gaikwad K."/>
            <person name="Singh A."/>
            <person name="Dalal V."/>
            <person name="Srivastava S."/>
            <person name="Dixit A."/>
            <person name="Pal A.K."/>
            <person name="Ghazi I.A."/>
            <person name="Yadav M."/>
            <person name="Pandit A."/>
            <person name="Bhargava A."/>
            <person name="Sureshbabu K."/>
            <person name="Batra K."/>
            <person name="Sharma T.R."/>
            <person name="Mohapatra T."/>
            <person name="Singh N.K."/>
            <person name="Messing J."/>
            <person name="Nelson A.B."/>
            <person name="Fuks G."/>
            <person name="Kavchok S."/>
            <person name="Keizer G."/>
            <person name="Linton E."/>
            <person name="Llaca V."/>
            <person name="Song R."/>
            <person name="Tanyolac B."/>
            <person name="Young S."/>
            <person name="Ho-Il K."/>
            <person name="Hahn J.H."/>
            <person name="Sangsakoo G."/>
            <person name="Vanavichit A."/>
            <person name="de Mattos Luiz.A.T."/>
            <person name="Zimmer P.D."/>
            <person name="Malone G."/>
            <person name="Dellagostin O."/>
            <person name="de Oliveira A.C."/>
            <person name="Bevan M."/>
            <person name="Bancroft I."/>
            <person name="Minx P."/>
            <person name="Cordum H."/>
            <person name="Wilson R."/>
            <person name="Cheng Z."/>
            <person name="Jin W."/>
            <person name="Jiang J."/>
            <person name="Leong S.A."/>
            <person name="Iwama H."/>
            <person name="Gojobori T."/>
            <person name="Itoh T."/>
            <person name="Niimura Y."/>
            <person name="Fujii Y."/>
            <person name="Habara T."/>
            <person name="Sakai H."/>
            <person name="Sato Y."/>
            <person name="Wilson G."/>
            <person name="Kumar K."/>
            <person name="McCouch S."/>
            <person name="Juretic N."/>
            <person name="Hoen D."/>
            <person name="Wright S."/>
            <person name="Bruskiewich R."/>
            <person name="Bureau T."/>
            <person name="Miyao A."/>
            <person name="Hirochika H."/>
            <person name="Nishikawa T."/>
            <person name="Kadowaki K."/>
            <person name="Sugiura M."/>
            <person name="Burr B."/>
            <person name="Sasaki T."/>
        </authorList>
    </citation>
    <scope>NUCLEOTIDE SEQUENCE [LARGE SCALE GENOMIC DNA]</scope>
    <source>
        <strain evidence="3">cv. Nipponbare</strain>
    </source>
</reference>
<evidence type="ECO:0000313" key="3">
    <source>
        <dbReference type="Proteomes" id="UP000000763"/>
    </source>
</evidence>
<evidence type="ECO:0000313" key="2">
    <source>
        <dbReference type="EMBL" id="AAL79806.1"/>
    </source>
</evidence>
<organism evidence="2 3">
    <name type="scientific">Oryza sativa subsp. japonica</name>
    <name type="common">Rice</name>
    <dbReference type="NCBI Taxonomy" id="39947"/>
    <lineage>
        <taxon>Eukaryota</taxon>
        <taxon>Viridiplantae</taxon>
        <taxon>Streptophyta</taxon>
        <taxon>Embryophyta</taxon>
        <taxon>Tracheophyta</taxon>
        <taxon>Spermatophyta</taxon>
        <taxon>Magnoliopsida</taxon>
        <taxon>Liliopsida</taxon>
        <taxon>Poales</taxon>
        <taxon>Poaceae</taxon>
        <taxon>BOP clade</taxon>
        <taxon>Oryzoideae</taxon>
        <taxon>Oryzeae</taxon>
        <taxon>Oryzinae</taxon>
        <taxon>Oryza</taxon>
        <taxon>Oryza sativa</taxon>
    </lineage>
</organism>
<sequence>MESRTKLPSLSLAVFSLSGATLQSPEPVAAAQNGNRPACENGRNEQKKIAGPRREPPSPLHAVGAAAGLPPPFSDQIWEGAREGSRRRRCPARAVIASAGLPLPPSAKSGKEGEGSRRRRPARAVAAPRRRRAAGLPPPSSGQI</sequence>
<evidence type="ECO:0000256" key="1">
    <source>
        <dbReference type="SAM" id="MobiDB-lite"/>
    </source>
</evidence>
<proteinExistence type="predicted"/>